<keyword evidence="6 11" id="KW-0865">Zymogen</keyword>
<evidence type="ECO:0000256" key="8">
    <source>
        <dbReference type="ARBA" id="ARBA00047417"/>
    </source>
</evidence>
<dbReference type="EC" id="3.4.19.13" evidence="11"/>
<dbReference type="STRING" id="224911.AAV28_33415"/>
<evidence type="ECO:0000256" key="9">
    <source>
        <dbReference type="PIRSR" id="PIRSR600101-1"/>
    </source>
</evidence>
<comment type="PTM">
    <text evidence="11">Cleaved by autocatalysis into a large and a small subunit.</text>
</comment>
<protein>
    <recommendedName>
        <fullName evidence="11">Glutathione hydrolase proenzyme</fullName>
        <ecNumber evidence="11">2.3.2.2</ecNumber>
        <ecNumber evidence="11">3.4.19.13</ecNumber>
    </recommendedName>
    <component>
        <recommendedName>
            <fullName evidence="11">Glutathione hydrolase large chain</fullName>
        </recommendedName>
    </component>
    <component>
        <recommendedName>
            <fullName evidence="11">Glutathione hydrolase small chain</fullName>
        </recommendedName>
    </component>
</protein>
<keyword evidence="13" id="KW-0732">Signal</keyword>
<dbReference type="MEROPS" id="T03.001"/>
<dbReference type="UniPathway" id="UPA00204"/>
<comment type="subunit">
    <text evidence="11">This enzyme consists of two polypeptide chains, which are synthesized in precursor form from a single polypeptide.</text>
</comment>
<dbReference type="eggNOG" id="COG0405">
    <property type="taxonomic scope" value="Bacteria"/>
</dbReference>
<comment type="catalytic activity">
    <reaction evidence="8 11">
        <text>an N-terminal (5-L-glutamyl)-[peptide] + an alpha-amino acid = 5-L-glutamyl amino acid + an N-terminal L-alpha-aminoacyl-[peptide]</text>
        <dbReference type="Rhea" id="RHEA:23904"/>
        <dbReference type="Rhea" id="RHEA-COMP:9780"/>
        <dbReference type="Rhea" id="RHEA-COMP:9795"/>
        <dbReference type="ChEBI" id="CHEBI:77644"/>
        <dbReference type="ChEBI" id="CHEBI:78597"/>
        <dbReference type="ChEBI" id="CHEBI:78599"/>
        <dbReference type="ChEBI" id="CHEBI:78608"/>
        <dbReference type="EC" id="2.3.2.2"/>
    </reaction>
</comment>
<evidence type="ECO:0000256" key="4">
    <source>
        <dbReference type="ARBA" id="ARBA00022679"/>
    </source>
</evidence>
<feature type="active site" description="Nucleophile" evidence="9">
    <location>
        <position position="372"/>
    </location>
</feature>
<feature type="binding site" evidence="10">
    <location>
        <position position="414"/>
    </location>
    <ligand>
        <name>L-glutamate</name>
        <dbReference type="ChEBI" id="CHEBI:29985"/>
    </ligand>
</feature>
<dbReference type="GO" id="GO:0006750">
    <property type="term" value="P:glutathione biosynthetic process"/>
    <property type="evidence" value="ECO:0007669"/>
    <property type="project" value="UniProtKB-KW"/>
</dbReference>
<feature type="binding site" evidence="10">
    <location>
        <begin position="443"/>
        <end position="444"/>
    </location>
    <ligand>
        <name>L-glutamate</name>
        <dbReference type="ChEBI" id="CHEBI:29985"/>
    </ligand>
</feature>
<dbReference type="Pfam" id="PF01019">
    <property type="entry name" value="G_glu_transpept"/>
    <property type="match status" value="1"/>
</dbReference>
<dbReference type="InParanoid" id="Q89ED1"/>
<dbReference type="Proteomes" id="UP000002526">
    <property type="component" value="Chromosome"/>
</dbReference>
<evidence type="ECO:0000256" key="2">
    <source>
        <dbReference type="ARBA" id="ARBA00001089"/>
    </source>
</evidence>
<gene>
    <name evidence="14" type="primary">ggt</name>
</gene>
<dbReference type="InterPro" id="IPR055262">
    <property type="entry name" value="GGT_CS"/>
</dbReference>
<dbReference type="GO" id="GO:0036374">
    <property type="term" value="F:glutathione hydrolase activity"/>
    <property type="evidence" value="ECO:0007669"/>
    <property type="project" value="UniProtKB-UniRule"/>
</dbReference>
<organism evidence="14 15">
    <name type="scientific">Bradyrhizobium diazoefficiens (strain JCM 10833 / BCRC 13528 / IAM 13628 / NBRC 14792 / USDA 110)</name>
    <dbReference type="NCBI Taxonomy" id="224911"/>
    <lineage>
        <taxon>Bacteria</taxon>
        <taxon>Pseudomonadati</taxon>
        <taxon>Pseudomonadota</taxon>
        <taxon>Alphaproteobacteria</taxon>
        <taxon>Hyphomicrobiales</taxon>
        <taxon>Nitrobacteraceae</taxon>
        <taxon>Bradyrhizobium</taxon>
    </lineage>
</organism>
<name>Q89ED1_BRADU</name>
<dbReference type="InterPro" id="IPR051792">
    <property type="entry name" value="GGT_bact"/>
</dbReference>
<evidence type="ECO:0000313" key="14">
    <source>
        <dbReference type="EMBL" id="BAC52421.1"/>
    </source>
</evidence>
<dbReference type="InterPro" id="IPR043137">
    <property type="entry name" value="GGT_ssub_C"/>
</dbReference>
<dbReference type="AlphaFoldDB" id="Q89ED1"/>
<dbReference type="InterPro" id="IPR043138">
    <property type="entry name" value="GGT_lsub"/>
</dbReference>
<feature type="binding site" evidence="10">
    <location>
        <begin position="390"/>
        <end position="392"/>
    </location>
    <ligand>
        <name>L-glutamate</name>
        <dbReference type="ChEBI" id="CHEBI:29985"/>
    </ligand>
</feature>
<dbReference type="InterPro" id="IPR029055">
    <property type="entry name" value="Ntn_hydrolases_N"/>
</dbReference>
<dbReference type="NCBIfam" id="TIGR00066">
    <property type="entry name" value="g_glut_trans"/>
    <property type="match status" value="1"/>
</dbReference>
<dbReference type="OrthoDB" id="9781342at2"/>
<evidence type="ECO:0000256" key="11">
    <source>
        <dbReference type="RuleBase" id="RU368036"/>
    </source>
</evidence>
<evidence type="ECO:0000313" key="15">
    <source>
        <dbReference type="Proteomes" id="UP000002526"/>
    </source>
</evidence>
<dbReference type="PANTHER" id="PTHR43199">
    <property type="entry name" value="GLUTATHIONE HYDROLASE"/>
    <property type="match status" value="1"/>
</dbReference>
<evidence type="ECO:0000256" key="3">
    <source>
        <dbReference type="ARBA" id="ARBA00009381"/>
    </source>
</evidence>
<feature type="region of interest" description="Disordered" evidence="12">
    <location>
        <begin position="552"/>
        <end position="571"/>
    </location>
</feature>
<dbReference type="PhylomeDB" id="Q89ED1"/>
<feature type="signal peptide" evidence="13">
    <location>
        <begin position="1"/>
        <end position="21"/>
    </location>
</feature>
<evidence type="ECO:0000256" key="6">
    <source>
        <dbReference type="ARBA" id="ARBA00023145"/>
    </source>
</evidence>
<reference evidence="15" key="1">
    <citation type="journal article" date="2002" name="DNA Res.">
        <title>Complete genomic sequence of nitrogen-fixing symbiotic bacterium Bradyrhizobium japonicum USDA110.</title>
        <authorList>
            <person name="Kaneko T."/>
            <person name="Nakamura Y."/>
            <person name="Sato S."/>
            <person name="Minamisawa K."/>
            <person name="Uchiumi T."/>
            <person name="Sasamoto S."/>
            <person name="Watanabe A."/>
            <person name="Idesawa K."/>
            <person name="Iriguchi M."/>
            <person name="Kawashima K."/>
            <person name="Kohara M."/>
            <person name="Matsumoto M."/>
            <person name="Shimpo S."/>
            <person name="Tsuruoka H."/>
            <person name="Wada T."/>
            <person name="Yamada M."/>
            <person name="Tabata S."/>
        </authorList>
    </citation>
    <scope>NUCLEOTIDE SEQUENCE [LARGE SCALE GENOMIC DNA]</scope>
    <source>
        <strain evidence="15">JCM 10833 / BCRC 13528 / IAM 13628 / NBRC 14792 / USDA 110</strain>
    </source>
</reference>
<dbReference type="EnsemblBacteria" id="BAC52421">
    <property type="protein sequence ID" value="BAC52421"/>
    <property type="gene ID" value="BAC52421"/>
</dbReference>
<dbReference type="PANTHER" id="PTHR43199:SF1">
    <property type="entry name" value="GLUTATHIONE HYDROLASE PROENZYME"/>
    <property type="match status" value="1"/>
</dbReference>
<comment type="similarity">
    <text evidence="3 11">Belongs to the gamma-glutamyltransferase family.</text>
</comment>
<dbReference type="GO" id="GO:0006751">
    <property type="term" value="P:glutathione catabolic process"/>
    <property type="evidence" value="ECO:0007669"/>
    <property type="project" value="UniProtKB-UniRule"/>
</dbReference>
<comment type="catalytic activity">
    <reaction evidence="1 11">
        <text>an S-substituted glutathione + H2O = an S-substituted L-cysteinylglycine + L-glutamate</text>
        <dbReference type="Rhea" id="RHEA:59468"/>
        <dbReference type="ChEBI" id="CHEBI:15377"/>
        <dbReference type="ChEBI" id="CHEBI:29985"/>
        <dbReference type="ChEBI" id="CHEBI:90779"/>
        <dbReference type="ChEBI" id="CHEBI:143103"/>
        <dbReference type="EC" id="3.4.19.13"/>
    </reaction>
</comment>
<dbReference type="PROSITE" id="PS00462">
    <property type="entry name" value="G_GLU_TRANSPEPTIDASE"/>
    <property type="match status" value="1"/>
</dbReference>
<keyword evidence="5 11" id="KW-0378">Hydrolase</keyword>
<dbReference type="EC" id="2.3.2.2" evidence="11"/>
<dbReference type="EMBL" id="BA000040">
    <property type="protein sequence ID" value="BAC52421.1"/>
    <property type="molecule type" value="Genomic_DNA"/>
</dbReference>
<evidence type="ECO:0000256" key="7">
    <source>
        <dbReference type="ARBA" id="ARBA00023315"/>
    </source>
</evidence>
<comment type="pathway">
    <text evidence="11">Sulfur metabolism; glutathione metabolism.</text>
</comment>
<keyword evidence="4 11" id="KW-0808">Transferase</keyword>
<evidence type="ECO:0000256" key="10">
    <source>
        <dbReference type="PIRSR" id="PIRSR600101-2"/>
    </source>
</evidence>
<feature type="binding site" evidence="10">
    <location>
        <position position="465"/>
    </location>
    <ligand>
        <name>L-glutamate</name>
        <dbReference type="ChEBI" id="CHEBI:29985"/>
    </ligand>
</feature>
<accession>Q89ED1</accession>
<dbReference type="Gene3D" id="1.10.246.130">
    <property type="match status" value="1"/>
</dbReference>
<evidence type="ECO:0000256" key="1">
    <source>
        <dbReference type="ARBA" id="ARBA00001049"/>
    </source>
</evidence>
<dbReference type="HOGENOM" id="CLU_014813_0_3_5"/>
<comment type="catalytic activity">
    <reaction evidence="2 11">
        <text>glutathione + H2O = L-cysteinylglycine + L-glutamate</text>
        <dbReference type="Rhea" id="RHEA:28807"/>
        <dbReference type="ChEBI" id="CHEBI:15377"/>
        <dbReference type="ChEBI" id="CHEBI:29985"/>
        <dbReference type="ChEBI" id="CHEBI:57925"/>
        <dbReference type="ChEBI" id="CHEBI:61694"/>
        <dbReference type="EC" id="3.4.19.13"/>
    </reaction>
</comment>
<dbReference type="KEGG" id="bja:blr7156"/>
<keyword evidence="7 11" id="KW-0012">Acyltransferase</keyword>
<dbReference type="InterPro" id="IPR000101">
    <property type="entry name" value="GGT_peptidase"/>
</dbReference>
<keyword evidence="15" id="KW-1185">Reference proteome</keyword>
<evidence type="ECO:0000256" key="12">
    <source>
        <dbReference type="SAM" id="MobiDB-lite"/>
    </source>
</evidence>
<keyword evidence="11" id="KW-0317">Glutathione biosynthesis</keyword>
<proteinExistence type="inferred from homology"/>
<dbReference type="PATRIC" id="fig|224911.5.peg.7342"/>
<dbReference type="FunCoup" id="Q89ED1">
    <property type="interactions" value="341"/>
</dbReference>
<dbReference type="SUPFAM" id="SSF56235">
    <property type="entry name" value="N-terminal nucleophile aminohydrolases (Ntn hydrolases)"/>
    <property type="match status" value="1"/>
</dbReference>
<evidence type="ECO:0000256" key="5">
    <source>
        <dbReference type="ARBA" id="ARBA00022801"/>
    </source>
</evidence>
<feature type="binding site" evidence="10">
    <location>
        <position position="97"/>
    </location>
    <ligand>
        <name>L-glutamate</name>
        <dbReference type="ChEBI" id="CHEBI:29985"/>
    </ligand>
</feature>
<sequence length="571" mass="60675">MRWMAAAIVSVSLVTFGAVRAASVAPVAAQNGMVVSAQHLATQVGVDVLRRGGNAVDAAVAVGYALAVVYPAAGNLGGGGFMTIQLADGRKTFLDFRETAPKGATANMYLDKDGNVIKGLSTKGHLAVGVPGSVSGMEYAREKYGTMKRADLLAPAIQLAEQGFALDQGDIDLLRTATADFRDDPATAAIFLNNSQPFQVGERLMQPELAKTLREISSKGTDGFYKGWVGSAIVASSQAGKGLLTQDDLDGYKTRELAPVECDYRGYHVISAPPSSSGGVIICEILNILEGYPLKELGYHSAQAVHVQIEAMRHAYVDRNSYLGDPDFVKNPLDRLLDKNYAANIRAVIDPNKAGISKDIKPGVAPHEGSNTTHYSIADKDGNAVSVTYTLNDWFGAKVTAAKTGVLLNDEMDDFTAKVGVPNLYGLVQGEANAIAPGKRPLSSMSPTIVTKDGKTVMVVGTPGGSRIITAVLQTMINAIDYGMNAQEAVDMPRIHQQWLPDLTNVEDYALSPDTRKILEVMGHKFGPPQPANHLAVIIVGAPSLNGEQVGNNRYYGANDPRRNSGLADGY</sequence>
<feature type="chain" id="PRO_5004302521" description="Glutathione hydrolase proenzyme" evidence="13">
    <location>
        <begin position="22"/>
        <end position="571"/>
    </location>
</feature>
<dbReference type="Gene3D" id="3.60.20.40">
    <property type="match status" value="1"/>
</dbReference>
<dbReference type="GO" id="GO:0103068">
    <property type="term" value="F:leukotriene C4 gamma-glutamyl transferase activity"/>
    <property type="evidence" value="ECO:0007669"/>
    <property type="project" value="UniProtKB-EC"/>
</dbReference>
<dbReference type="PRINTS" id="PR01210">
    <property type="entry name" value="GGTRANSPTASE"/>
</dbReference>
<evidence type="ECO:0000256" key="13">
    <source>
        <dbReference type="SAM" id="SignalP"/>
    </source>
</evidence>